<dbReference type="RefSeq" id="WP_145845009.1">
    <property type="nucleotide sequence ID" value="NZ_CP042239.1"/>
</dbReference>
<dbReference type="AlphaFoldDB" id="A0A518RCI4"/>
<feature type="transmembrane region" description="Helical" evidence="1">
    <location>
        <begin position="67"/>
        <end position="85"/>
    </location>
</feature>
<accession>A0A518RCI4</accession>
<dbReference type="KEGG" id="ssua:FPZ54_03460"/>
<dbReference type="Proteomes" id="UP000318055">
    <property type="component" value="Chromosome"/>
</dbReference>
<protein>
    <recommendedName>
        <fullName evidence="4">DUF3325 domain-containing protein</fullName>
    </recommendedName>
</protein>
<dbReference type="EMBL" id="CP042239">
    <property type="protein sequence ID" value="QDX25175.1"/>
    <property type="molecule type" value="Genomic_DNA"/>
</dbReference>
<keyword evidence="3" id="KW-1185">Reference proteome</keyword>
<evidence type="ECO:0008006" key="4">
    <source>
        <dbReference type="Google" id="ProtNLM"/>
    </source>
</evidence>
<keyword evidence="1" id="KW-1133">Transmembrane helix</keyword>
<organism evidence="2 3">
    <name type="scientific">Sphingomonas suaedae</name>
    <dbReference type="NCBI Taxonomy" id="2599297"/>
    <lineage>
        <taxon>Bacteria</taxon>
        <taxon>Pseudomonadati</taxon>
        <taxon>Pseudomonadota</taxon>
        <taxon>Alphaproteobacteria</taxon>
        <taxon>Sphingomonadales</taxon>
        <taxon>Sphingomonadaceae</taxon>
        <taxon>Sphingomonas</taxon>
    </lineage>
</organism>
<feature type="transmembrane region" description="Helical" evidence="1">
    <location>
        <begin position="44"/>
        <end position="61"/>
    </location>
</feature>
<proteinExistence type="predicted"/>
<keyword evidence="1" id="KW-0812">Transmembrane</keyword>
<gene>
    <name evidence="2" type="ORF">FPZ54_03460</name>
</gene>
<sequence>MTSIYLALAAVALAAIPVALLCVGDPKRRRAAGEPGGMSSGRRWLLVIATIMPGLACALLGESAAFMLWLGGIALAGWGLAATLARNEDKPAA</sequence>
<name>A0A518RCI4_9SPHN</name>
<evidence type="ECO:0000313" key="2">
    <source>
        <dbReference type="EMBL" id="QDX25175.1"/>
    </source>
</evidence>
<evidence type="ECO:0000256" key="1">
    <source>
        <dbReference type="SAM" id="Phobius"/>
    </source>
</evidence>
<keyword evidence="1" id="KW-0472">Membrane</keyword>
<reference evidence="2 3" key="1">
    <citation type="submission" date="2019-07" db="EMBL/GenBank/DDBJ databases">
        <title>Sphingomonas alkalisoli sp. nov., isolated from rhizosphere soil of Suaedae salsa.</title>
        <authorList>
            <person name="Zhang H."/>
            <person name="Xu L."/>
            <person name="Zhang J.-X."/>
            <person name="Sun J.-Q."/>
        </authorList>
    </citation>
    <scope>NUCLEOTIDE SEQUENCE [LARGE SCALE GENOMIC DNA]</scope>
    <source>
        <strain evidence="2 3">XS-10</strain>
    </source>
</reference>
<feature type="transmembrane region" description="Helical" evidence="1">
    <location>
        <begin position="6"/>
        <end position="23"/>
    </location>
</feature>
<evidence type="ECO:0000313" key="3">
    <source>
        <dbReference type="Proteomes" id="UP000318055"/>
    </source>
</evidence>